<dbReference type="PaxDb" id="882-DVU_3211"/>
<protein>
    <submittedName>
        <fullName evidence="1">Uncharacterized protein</fullName>
    </submittedName>
</protein>
<dbReference type="HOGENOM" id="CLU_2896832_0_0_7"/>
<accession>Q726E2</accession>
<reference evidence="1 2" key="1">
    <citation type="journal article" date="2004" name="Nat. Biotechnol.">
        <title>The genome sequence of the anaerobic, sulfate-reducing bacterium Desulfovibrio vulgaris Hildenborough.</title>
        <authorList>
            <person name="Heidelberg J.F."/>
            <person name="Seshadri R."/>
            <person name="Haveman S.A."/>
            <person name="Hemme C.L."/>
            <person name="Paulsen I.T."/>
            <person name="Kolonay J.F."/>
            <person name="Eisen J.A."/>
            <person name="Ward N."/>
            <person name="Methe B."/>
            <person name="Brinkac L.M."/>
            <person name="Daugherty S.C."/>
            <person name="Deboy R.T."/>
            <person name="Dodson R.J."/>
            <person name="Durkin A.S."/>
            <person name="Madupu R."/>
            <person name="Nelson W.C."/>
            <person name="Sullivan S.A."/>
            <person name="Fouts D."/>
            <person name="Haft D.H."/>
            <person name="Selengut J."/>
            <person name="Peterson J.D."/>
            <person name="Davidsen T.M."/>
            <person name="Zafar N."/>
            <person name="Zhou L."/>
            <person name="Radune D."/>
            <person name="Dimitrov G."/>
            <person name="Hance M."/>
            <person name="Tran K."/>
            <person name="Khouri H."/>
            <person name="Gill J."/>
            <person name="Utterback T.R."/>
            <person name="Feldblyum T.V."/>
            <person name="Wall J.D."/>
            <person name="Voordouw G."/>
            <person name="Fraser C.M."/>
        </authorList>
    </citation>
    <scope>NUCLEOTIDE SEQUENCE [LARGE SCALE GENOMIC DNA]</scope>
    <source>
        <strain evidence="2">ATCC 29579 / DSM 644 / NCIMB 8303 / VKM B-1760 / Hildenborough</strain>
    </source>
</reference>
<gene>
    <name evidence="1" type="ordered locus">DVU_3211</name>
</gene>
<dbReference type="EMBL" id="AE017285">
    <property type="protein sequence ID" value="AAS97681.1"/>
    <property type="molecule type" value="Genomic_DNA"/>
</dbReference>
<dbReference type="Proteomes" id="UP000002194">
    <property type="component" value="Chromosome"/>
</dbReference>
<evidence type="ECO:0000313" key="2">
    <source>
        <dbReference type="Proteomes" id="UP000002194"/>
    </source>
</evidence>
<proteinExistence type="predicted"/>
<dbReference type="AlphaFoldDB" id="Q726E2"/>
<dbReference type="EnsemblBacteria" id="AAS97681">
    <property type="protein sequence ID" value="AAS97681"/>
    <property type="gene ID" value="DVU_3211"/>
</dbReference>
<name>Q726E2_NITV2</name>
<evidence type="ECO:0000313" key="1">
    <source>
        <dbReference type="EMBL" id="AAS97681.1"/>
    </source>
</evidence>
<dbReference type="KEGG" id="dvu:DVU_3211"/>
<keyword evidence="2" id="KW-1185">Reference proteome</keyword>
<organism evidence="1 2">
    <name type="scientific">Nitratidesulfovibrio vulgaris (strain ATCC 29579 / DSM 644 / CCUG 34227 / NCIMB 8303 / VKM B-1760 / Hildenborough)</name>
    <name type="common">Desulfovibrio vulgaris</name>
    <dbReference type="NCBI Taxonomy" id="882"/>
    <lineage>
        <taxon>Bacteria</taxon>
        <taxon>Pseudomonadati</taxon>
        <taxon>Thermodesulfobacteriota</taxon>
        <taxon>Desulfovibrionia</taxon>
        <taxon>Desulfovibrionales</taxon>
        <taxon>Desulfovibrionaceae</taxon>
        <taxon>Nitratidesulfovibrio</taxon>
    </lineage>
</organism>
<sequence>METVPVPLCVEVCCANEKSPFGQCGDRGGRVVLAWSKGVKKGVQCRMYGGVQLMRGTVLHAF</sequence>